<dbReference type="EMBL" id="SOEO01000003">
    <property type="protein sequence ID" value="TDX82932.1"/>
    <property type="molecule type" value="Genomic_DNA"/>
</dbReference>
<keyword evidence="2" id="KW-1185">Reference proteome</keyword>
<dbReference type="RefSeq" id="WP_133945863.1">
    <property type="nucleotide sequence ID" value="NZ_SOEO01000003.1"/>
</dbReference>
<comment type="caution">
    <text evidence="1">The sequence shown here is derived from an EMBL/GenBank/DDBJ whole genome shotgun (WGS) entry which is preliminary data.</text>
</comment>
<dbReference type="AlphaFoldDB" id="A0A4R8I8I0"/>
<name>A0A4R8I8I0_9FLAO</name>
<evidence type="ECO:0008006" key="3">
    <source>
        <dbReference type="Google" id="ProtNLM"/>
    </source>
</evidence>
<gene>
    <name evidence="1" type="ORF">B0I22_2981</name>
</gene>
<organism evidence="1 2">
    <name type="scientific">Epilithonimonas xixisoli</name>
    <dbReference type="NCBI Taxonomy" id="1476462"/>
    <lineage>
        <taxon>Bacteria</taxon>
        <taxon>Pseudomonadati</taxon>
        <taxon>Bacteroidota</taxon>
        <taxon>Flavobacteriia</taxon>
        <taxon>Flavobacteriales</taxon>
        <taxon>Weeksellaceae</taxon>
        <taxon>Chryseobacterium group</taxon>
        <taxon>Epilithonimonas</taxon>
    </lineage>
</organism>
<evidence type="ECO:0000313" key="1">
    <source>
        <dbReference type="EMBL" id="TDX82932.1"/>
    </source>
</evidence>
<dbReference type="Proteomes" id="UP000295313">
    <property type="component" value="Unassembled WGS sequence"/>
</dbReference>
<evidence type="ECO:0000313" key="2">
    <source>
        <dbReference type="Proteomes" id="UP000295313"/>
    </source>
</evidence>
<proteinExistence type="predicted"/>
<sequence length="140" mass="16654">MKNYIKIILLVFTFSCQKENKKVLEGKWIFVSNYNIPHYTLDGFEEPPLPPKNDLGFNFFSKDSCEANSIFYNLKSLDVDYYRESFGRKTVFKIDKDSLKIFDRSLNKWTCYKIMSLDESNLVLNYNDIQLKNYVKILKN</sequence>
<accession>A0A4R8I8I0</accession>
<dbReference type="OrthoDB" id="7172369at2"/>
<reference evidence="1 2" key="1">
    <citation type="submission" date="2019-03" db="EMBL/GenBank/DDBJ databases">
        <title>Genomic Encyclopedia of Type Strains, Phase III (KMG-III): the genomes of soil and plant-associated and newly described type strains.</title>
        <authorList>
            <person name="Whitman W."/>
        </authorList>
    </citation>
    <scope>NUCLEOTIDE SEQUENCE [LARGE SCALE GENOMIC DNA]</scope>
    <source>
        <strain evidence="1 2">CGMCC 1.12802</strain>
    </source>
</reference>
<protein>
    <recommendedName>
        <fullName evidence="3">Lipocalin-like protein</fullName>
    </recommendedName>
</protein>